<keyword evidence="4 13" id="KW-0812">Transmembrane</keyword>
<dbReference type="GO" id="GO:0046872">
    <property type="term" value="F:metal ion binding"/>
    <property type="evidence" value="ECO:0007669"/>
    <property type="project" value="UniProtKB-KW"/>
</dbReference>
<feature type="domain" description="Guanylate cyclase" evidence="14">
    <location>
        <begin position="2214"/>
        <end position="2345"/>
    </location>
</feature>
<dbReference type="EC" id="4.6.1.1" evidence="3"/>
<dbReference type="InterPro" id="IPR008250">
    <property type="entry name" value="ATPase_P-typ_transduc_dom_A_sf"/>
</dbReference>
<evidence type="ECO:0000256" key="8">
    <source>
        <dbReference type="ARBA" id="ARBA00022842"/>
    </source>
</evidence>
<evidence type="ECO:0000256" key="11">
    <source>
        <dbReference type="ARBA" id="ARBA00023239"/>
    </source>
</evidence>
<keyword evidence="6" id="KW-0547">Nucleotide-binding</keyword>
<dbReference type="SMART" id="SM00044">
    <property type="entry name" value="CYCc"/>
    <property type="match status" value="2"/>
</dbReference>
<dbReference type="eggNOG" id="KOG4171">
    <property type="taxonomic scope" value="Eukaryota"/>
</dbReference>
<dbReference type="Pfam" id="PF00211">
    <property type="entry name" value="Guanylate_cyc"/>
    <property type="match status" value="2"/>
</dbReference>
<evidence type="ECO:0000256" key="1">
    <source>
        <dbReference type="ARBA" id="ARBA00001593"/>
    </source>
</evidence>
<keyword evidence="11" id="KW-0456">Lyase</keyword>
<feature type="domain" description="Guanylate cyclase" evidence="14">
    <location>
        <begin position="1632"/>
        <end position="1767"/>
    </location>
</feature>
<dbReference type="InterPro" id="IPR029787">
    <property type="entry name" value="Nucleotide_cyclase"/>
</dbReference>
<dbReference type="GO" id="GO:0005886">
    <property type="term" value="C:plasma membrane"/>
    <property type="evidence" value="ECO:0000318"/>
    <property type="project" value="GO_Central"/>
</dbReference>
<feature type="transmembrane region" description="Helical" evidence="13">
    <location>
        <begin position="1555"/>
        <end position="1575"/>
    </location>
</feature>
<dbReference type="CDD" id="cd07302">
    <property type="entry name" value="CHD"/>
    <property type="match status" value="2"/>
</dbReference>
<dbReference type="SUPFAM" id="SSF55073">
    <property type="entry name" value="Nucleotide cyclase"/>
    <property type="match status" value="2"/>
</dbReference>
<dbReference type="OrthoDB" id="354346at2759"/>
<feature type="transmembrane region" description="Helical" evidence="13">
    <location>
        <begin position="2036"/>
        <end position="2055"/>
    </location>
</feature>
<dbReference type="STRING" id="5888.A0DVQ1"/>
<dbReference type="GeneID" id="5040300"/>
<dbReference type="GO" id="GO:0006171">
    <property type="term" value="P:cAMP biosynthetic process"/>
    <property type="evidence" value="ECO:0000318"/>
    <property type="project" value="GO_Central"/>
</dbReference>
<comment type="subcellular location">
    <subcellularLocation>
        <location evidence="2">Membrane</location>
        <topology evidence="2">Multi-pass membrane protein</topology>
    </subcellularLocation>
</comment>
<evidence type="ECO:0000256" key="7">
    <source>
        <dbReference type="ARBA" id="ARBA00022840"/>
    </source>
</evidence>
<feature type="transmembrane region" description="Helical" evidence="13">
    <location>
        <begin position="2067"/>
        <end position="2087"/>
    </location>
</feature>
<dbReference type="PANTHER" id="PTHR45627">
    <property type="entry name" value="ADENYLATE CYCLASE TYPE 1"/>
    <property type="match status" value="1"/>
</dbReference>
<evidence type="ECO:0000256" key="13">
    <source>
        <dbReference type="SAM" id="Phobius"/>
    </source>
</evidence>
<dbReference type="EMBL" id="CT868607">
    <property type="protein sequence ID" value="CAK87118.1"/>
    <property type="molecule type" value="Genomic_DNA"/>
</dbReference>
<keyword evidence="8" id="KW-0460">Magnesium</keyword>
<feature type="transmembrane region" description="Helical" evidence="13">
    <location>
        <begin position="2099"/>
        <end position="2127"/>
    </location>
</feature>
<evidence type="ECO:0000256" key="10">
    <source>
        <dbReference type="ARBA" id="ARBA00023136"/>
    </source>
</evidence>
<evidence type="ECO:0000256" key="5">
    <source>
        <dbReference type="ARBA" id="ARBA00022723"/>
    </source>
</evidence>
<evidence type="ECO:0000256" key="4">
    <source>
        <dbReference type="ARBA" id="ARBA00022692"/>
    </source>
</evidence>
<sequence length="2408" mass="284219">MKQLFLNYRRNNEMKKITYQVLYLQTSLIKIQFRNGETVLSDGYRKNDNKIKRANLNVFFPLRTLKENILYFLLLILQVSSSYTLYFVGILLVIQQWLVDLHNLMKIRKMDKMVNSQEARVLKQWDECIINKEIIEKIKERLTKQDQSDYNSGNKNKSQADKNSQGRIVEHVQNQKKGTIICIFQIQFQAIISIQLQNVSYKQQSSIKNIKTDNVNKYNQMSPLIEKDIALKLKQVQLMEAEPLIVEFKKRVPSMFFRDALSTQQNAVLNEKLKKIEKDKMNLIKIQNVENIMIGDVILLERNQRAPCDILVLHCNDENFSVQHQLCDYSSTTVRKPVIQNRSDSQNLAQFKKSLTGNIVCQEQNFKIKGFFQLKKDPQSRIFGFENFIFCQEKLLATPWVLGIVVKVGNSCQFYARFQGELRYENFQFLPHYMVILVITIIQIIVYNQNHVLQNFRSITQIIIDNCIFLILMVPHFYKVYYKICSIVQLKGIGTIYQKQIMSCYIDKYIDKQYLTVSVDSFIEHSFQLKCIIHDNKLCEFDEPRFLQFLLQTNANPSMQNEVQNPEKDEQEDFLQRSQVINSLLQSQCSDDLMSQREQKIHQIPTSVQGKFISYEQSEQKEDLNINKIGQIQQDQASKEKTFSKNHEAYNETFQRASNLLGISKGYHSSKEPFKQEDYQIDEQELCQNMMRNDEPDELNPLLLQLAINHLAFSKILITEKKEQKVKNKFLGLLDQKQINLAKAMGYEFICVNNVQNTQHYIIQINQEFHSFKLVITKLDIQRQRLFMLFEMVHFYGNDKQFILFLREGNVKKNEGIDDKVWKHQYDQLHYIYYSYCYLTSDSASLFLQSVESNIPDNQLYTLMEQVFKLNIILGLKYTLKPDCQDFMKNLRKSDYQVFTYTQNQEIYATSILYQSELIQQNDLVLHFNQQNEEDLRAYFKQSLQDFSSNFADASINSSQLIQGLDSQNQIIFDKTDQKPRTKKIIVMMNNQSLQYITENHYFTSNLKLILSFTKVLFLYQATQDQLNIIQEIWCTSAKTINILYENQSLLRCFYGCQVQILQLQQFSLFKNQKIEKVQKNNFFSQLIISLQQRLIFEKCYFNEMQINSNTDVILQGFKELDRLLFFQSPLLKIFFRALYQQTLYKTITFVSSFTFVTIIYTSYTLDQMDYLIEIIFYFYIYQFILFSIQHYSFFDQSKRLKYHKDQSILLKKYSQHKASIETIIIMILKHILQGVLISCIFIYKMYDLEYYLYIFMSISISDYCYMMINLNIIEATILAGVFPIIFYFYILFDNIQNDEWNKSIDTEDIFTIILGISFLLITNLIFDYVQNHNILSIPIISEDFVSYLHYVQMMKASKQKKTKLTILQNRVNELFENIEQVDLSIQKLLLNQQNSQSKFGQWRQQIFKKAQTILMWKKKQNIQSFQLLFYHNTFLIIIYFYHDRTDFFLVVYLITFCIQALYFAIQLFVQLPTNQQEYLEYAKFFLSTAATISILFVMKSVDNINQILTVQYFIVYELSIKFHPIYDFRVYIITAVATILGYIVWYIVESDSIISNQIAVIQFIILFSVLQYLVKSYFIQLEEDQAQNKLNFIEQNNKINDILGILLPKFIRDRLNETDQYNIHQNQGLVAIVFCDICNFDQMVTEEKDKIITFLDDIFRTFDKYCQIYGVQKIETVGKTYLASAGLKACEQELTYLSQVDPVQRALNLAEQMMIYIRSKMWGYKGQQLVGKIGIHYGGAISGVIGFHKPQFSLIGDTVNTTSRICSTGLEDAITLSEQAFDQLKNENIEFEIRNVEMKGLGTRPTYIFKGKIKHKAKQFQLQSDLDLQSKDARSQYMVRKNHEIFKKDLKKRKTIITLIDTMKQRMDSMQEQGTQNVFGIKPIEPNYYQTYEDKSGHSIKLLQQQESEENYTQKSDAKTNTFKRLVTIFQNKFQLENYQPQIDELIDYEQLLNVILLKNEYTLEHNIIKETSFMQLLQISYYKKQMSQFVSYEQYQEFVKIQSKNQTVQNLRIYVLYYIIKSFCQVQFYDNFNLGLIGMQWFCCLLNLMQFIVNKKQYFGKWKIFIILLLFFEALLSGLVIDLVDDDYLKNIHVYEIIFIQSLFCSIQILSFWIKVQFCVTIAIYSTIILAIDGTQIVSIYFILISSMYNMILILLIEQQQVSCFNQKIIYKTQQQKESQLLQYLLPKHILNNFLDDRISNIGICDKIDDLTILFADIAGFTEYSSKVNPEEVLVMLKNLFVEFDRKCCDLNVYKLYTIGDCYVAIGMIDYHNRNPQQEAKNIIDLAFEMIKIITQVRKQINFEGLNMRIGVHTGPVFGGVMGTDIVRYDIYGPDVLIANKMESNGVKGNVQVSQSTKKYLEELYSDLYNFEFNVNLELKSIGRQIEGYLVKKYEEDPVNEQNIPF</sequence>
<protein>
    <recommendedName>
        <fullName evidence="3">adenylate cyclase</fullName>
        <ecNumber evidence="3">4.6.1.1</ecNumber>
    </recommendedName>
</protein>
<feature type="transmembrane region" description="Helical" evidence="13">
    <location>
        <begin position="1143"/>
        <end position="1163"/>
    </location>
</feature>
<reference evidence="15 16" key="1">
    <citation type="journal article" date="2006" name="Nature">
        <title>Global trends of whole-genome duplications revealed by the ciliate Paramecium tetraurelia.</title>
        <authorList>
            <consortium name="Genoscope"/>
            <person name="Aury J.-M."/>
            <person name="Jaillon O."/>
            <person name="Duret L."/>
            <person name="Noel B."/>
            <person name="Jubin C."/>
            <person name="Porcel B.M."/>
            <person name="Segurens B."/>
            <person name="Daubin V."/>
            <person name="Anthouard V."/>
            <person name="Aiach N."/>
            <person name="Arnaiz O."/>
            <person name="Billaut A."/>
            <person name="Beisson J."/>
            <person name="Blanc I."/>
            <person name="Bouhouche K."/>
            <person name="Camara F."/>
            <person name="Duharcourt S."/>
            <person name="Guigo R."/>
            <person name="Gogendeau D."/>
            <person name="Katinka M."/>
            <person name="Keller A.-M."/>
            <person name="Kissmehl R."/>
            <person name="Klotz C."/>
            <person name="Koll F."/>
            <person name="Le Moue A."/>
            <person name="Lepere C."/>
            <person name="Malinsky S."/>
            <person name="Nowacki M."/>
            <person name="Nowak J.K."/>
            <person name="Plattner H."/>
            <person name="Poulain J."/>
            <person name="Ruiz F."/>
            <person name="Serrano V."/>
            <person name="Zagulski M."/>
            <person name="Dessen P."/>
            <person name="Betermier M."/>
            <person name="Weissenbach J."/>
            <person name="Scarpelli C."/>
            <person name="Schachter V."/>
            <person name="Sperling L."/>
            <person name="Meyer E."/>
            <person name="Cohen J."/>
            <person name="Wincker P."/>
        </authorList>
    </citation>
    <scope>NUCLEOTIDE SEQUENCE [LARGE SCALE GENOMIC DNA]</scope>
    <source>
        <strain evidence="15 16">Stock d4-2</strain>
    </source>
</reference>
<dbReference type="GO" id="GO:0004016">
    <property type="term" value="F:adenylate cyclase activity"/>
    <property type="evidence" value="ECO:0000318"/>
    <property type="project" value="GO_Central"/>
</dbReference>
<evidence type="ECO:0000313" key="16">
    <source>
        <dbReference type="Proteomes" id="UP000000600"/>
    </source>
</evidence>
<feature type="transmembrane region" description="Helical" evidence="13">
    <location>
        <begin position="1175"/>
        <end position="1195"/>
    </location>
</feature>
<evidence type="ECO:0000256" key="12">
    <source>
        <dbReference type="SAM" id="MobiDB-lite"/>
    </source>
</evidence>
<feature type="transmembrane region" description="Helical" evidence="13">
    <location>
        <begin position="1425"/>
        <end position="1442"/>
    </location>
</feature>
<organism evidence="15 16">
    <name type="scientific">Paramecium tetraurelia</name>
    <dbReference type="NCBI Taxonomy" id="5888"/>
    <lineage>
        <taxon>Eukaryota</taxon>
        <taxon>Sar</taxon>
        <taxon>Alveolata</taxon>
        <taxon>Ciliophora</taxon>
        <taxon>Intramacronucleata</taxon>
        <taxon>Oligohymenophorea</taxon>
        <taxon>Peniculida</taxon>
        <taxon>Parameciidae</taxon>
        <taxon>Paramecium</taxon>
    </lineage>
</organism>
<evidence type="ECO:0000256" key="2">
    <source>
        <dbReference type="ARBA" id="ARBA00004141"/>
    </source>
</evidence>
<evidence type="ECO:0000256" key="3">
    <source>
        <dbReference type="ARBA" id="ARBA00012201"/>
    </source>
</evidence>
<gene>
    <name evidence="15" type="ORF">GSPATT00020771001</name>
</gene>
<dbReference type="eggNOG" id="KOG3619">
    <property type="taxonomic scope" value="Eukaryota"/>
</dbReference>
<dbReference type="RefSeq" id="XP_001454515.1">
    <property type="nucleotide sequence ID" value="XM_001454478.1"/>
</dbReference>
<feature type="compositionally biased region" description="Polar residues" evidence="12">
    <location>
        <begin position="148"/>
        <end position="166"/>
    </location>
</feature>
<dbReference type="PROSITE" id="PS50125">
    <property type="entry name" value="GUANYLATE_CYCLASE_2"/>
    <property type="match status" value="2"/>
</dbReference>
<name>A0DVQ1_PARTE</name>
<evidence type="ECO:0000256" key="9">
    <source>
        <dbReference type="ARBA" id="ARBA00022989"/>
    </source>
</evidence>
<accession>A0DVQ1</accession>
<keyword evidence="16" id="KW-1185">Reference proteome</keyword>
<dbReference type="InParanoid" id="A0DVQ1"/>
<comment type="catalytic activity">
    <reaction evidence="1">
        <text>ATP = 3',5'-cyclic AMP + diphosphate</text>
        <dbReference type="Rhea" id="RHEA:15389"/>
        <dbReference type="ChEBI" id="CHEBI:30616"/>
        <dbReference type="ChEBI" id="CHEBI:33019"/>
        <dbReference type="ChEBI" id="CHEBI:58165"/>
        <dbReference type="EC" id="4.6.1.1"/>
    </reaction>
</comment>
<dbReference type="GO" id="GO:0007189">
    <property type="term" value="P:adenylate cyclase-activating G protein-coupled receptor signaling pathway"/>
    <property type="evidence" value="ECO:0000318"/>
    <property type="project" value="GO_Central"/>
</dbReference>
<feature type="transmembrane region" description="Helical" evidence="13">
    <location>
        <begin position="1448"/>
        <end position="1470"/>
    </location>
</feature>
<feature type="region of interest" description="Disordered" evidence="12">
    <location>
        <begin position="146"/>
        <end position="166"/>
    </location>
</feature>
<keyword evidence="9 13" id="KW-1133">Transmembrane helix</keyword>
<feature type="transmembrane region" description="Helical" evidence="13">
    <location>
        <begin position="1482"/>
        <end position="1499"/>
    </location>
</feature>
<feature type="transmembrane region" description="Helical" evidence="13">
    <location>
        <begin position="1223"/>
        <end position="1245"/>
    </location>
</feature>
<dbReference type="PANTHER" id="PTHR45627:SF12">
    <property type="entry name" value="ADENYLATE CYCLASE TYPE 2"/>
    <property type="match status" value="1"/>
</dbReference>
<dbReference type="KEGG" id="ptm:GSPATT00020771001"/>
<dbReference type="GO" id="GO:0035556">
    <property type="term" value="P:intracellular signal transduction"/>
    <property type="evidence" value="ECO:0007669"/>
    <property type="project" value="InterPro"/>
</dbReference>
<feature type="transmembrane region" description="Helical" evidence="13">
    <location>
        <begin position="1313"/>
        <end position="1330"/>
    </location>
</feature>
<evidence type="ECO:0000259" key="14">
    <source>
        <dbReference type="PROSITE" id="PS50125"/>
    </source>
</evidence>
<evidence type="ECO:0000256" key="6">
    <source>
        <dbReference type="ARBA" id="ARBA00022741"/>
    </source>
</evidence>
<dbReference type="OMA" id="CEFDEPR"/>
<keyword evidence="10 13" id="KW-0472">Membrane</keyword>
<keyword evidence="7" id="KW-0067">ATP-binding</keyword>
<dbReference type="InterPro" id="IPR001054">
    <property type="entry name" value="A/G_cyclase"/>
</dbReference>
<dbReference type="Gene3D" id="2.70.150.10">
    <property type="entry name" value="Calcium-transporting ATPase, cytoplasmic transduction domain A"/>
    <property type="match status" value="1"/>
</dbReference>
<dbReference type="HOGENOM" id="CLU_000619_0_0_1"/>
<feature type="transmembrane region" description="Helical" evidence="13">
    <location>
        <begin position="69"/>
        <end position="99"/>
    </location>
</feature>
<feature type="transmembrane region" description="Helical" evidence="13">
    <location>
        <begin position="1276"/>
        <end position="1293"/>
    </location>
</feature>
<dbReference type="Gene3D" id="3.30.70.1230">
    <property type="entry name" value="Nucleotide cyclase"/>
    <property type="match status" value="2"/>
</dbReference>
<dbReference type="Proteomes" id="UP000000600">
    <property type="component" value="Unassembled WGS sequence"/>
</dbReference>
<proteinExistence type="predicted"/>
<feature type="transmembrane region" description="Helical" evidence="13">
    <location>
        <begin position="1531"/>
        <end position="1549"/>
    </location>
</feature>
<dbReference type="GO" id="GO:0005524">
    <property type="term" value="F:ATP binding"/>
    <property type="evidence" value="ECO:0007669"/>
    <property type="project" value="UniProtKB-KW"/>
</dbReference>
<dbReference type="SUPFAM" id="SSF81653">
    <property type="entry name" value="Calcium ATPase, transduction domain A"/>
    <property type="match status" value="1"/>
</dbReference>
<evidence type="ECO:0000313" key="15">
    <source>
        <dbReference type="EMBL" id="CAK87118.1"/>
    </source>
</evidence>
<keyword evidence="5" id="KW-0479">Metal-binding</keyword>